<dbReference type="InterPro" id="IPR031516">
    <property type="entry name" value="DUF4691"/>
</dbReference>
<dbReference type="Proteomes" id="UP000694554">
    <property type="component" value="Chromosome 19"/>
</dbReference>
<evidence type="ECO:0000313" key="2">
    <source>
        <dbReference type="Ensembl" id="ENSPSNP00000028702.1"/>
    </source>
</evidence>
<feature type="compositionally biased region" description="Basic and acidic residues" evidence="1">
    <location>
        <begin position="1"/>
        <end position="11"/>
    </location>
</feature>
<dbReference type="PANTHER" id="PTHR37867:SF1">
    <property type="entry name" value="CHROMOSOME 16 OPEN READING FRAME 86"/>
    <property type="match status" value="1"/>
</dbReference>
<reference evidence="2" key="2">
    <citation type="submission" date="2025-08" db="UniProtKB">
        <authorList>
            <consortium name="Ensembl"/>
        </authorList>
    </citation>
    <scope>IDENTIFICATION</scope>
</reference>
<dbReference type="Ensembl" id="ENSPSNT00000032216.1">
    <property type="protein sequence ID" value="ENSPSNP00000028702.1"/>
    <property type="gene ID" value="ENSPSNG00000020782.1"/>
</dbReference>
<reference evidence="2" key="3">
    <citation type="submission" date="2025-09" db="UniProtKB">
        <authorList>
            <consortium name="Ensembl"/>
        </authorList>
    </citation>
    <scope>IDENTIFICATION</scope>
</reference>
<dbReference type="AlphaFoldDB" id="A0A8C9CWM1"/>
<organism evidence="2 3">
    <name type="scientific">Phocoena sinus</name>
    <name type="common">Vaquita</name>
    <dbReference type="NCBI Taxonomy" id="42100"/>
    <lineage>
        <taxon>Eukaryota</taxon>
        <taxon>Metazoa</taxon>
        <taxon>Chordata</taxon>
        <taxon>Craniata</taxon>
        <taxon>Vertebrata</taxon>
        <taxon>Euteleostomi</taxon>
        <taxon>Mammalia</taxon>
        <taxon>Eutheria</taxon>
        <taxon>Laurasiatheria</taxon>
        <taxon>Artiodactyla</taxon>
        <taxon>Whippomorpha</taxon>
        <taxon>Cetacea</taxon>
        <taxon>Odontoceti</taxon>
        <taxon>Phocoenidae</taxon>
        <taxon>Phocoena</taxon>
    </lineage>
</organism>
<proteinExistence type="predicted"/>
<dbReference type="Pfam" id="PF15762">
    <property type="entry name" value="DUF4691"/>
    <property type="match status" value="1"/>
</dbReference>
<dbReference type="GeneTree" id="ENSGT00390000011138"/>
<name>A0A8C9CWM1_PHOSS</name>
<feature type="region of interest" description="Disordered" evidence="1">
    <location>
        <begin position="51"/>
        <end position="167"/>
    </location>
</feature>
<protein>
    <submittedName>
        <fullName evidence="2">Chromosome 16 open reading frame 86</fullName>
    </submittedName>
</protein>
<accession>A0A8C9CWM1</accession>
<feature type="region of interest" description="Disordered" evidence="1">
    <location>
        <begin position="1"/>
        <end position="37"/>
    </location>
</feature>
<evidence type="ECO:0000256" key="1">
    <source>
        <dbReference type="SAM" id="MobiDB-lite"/>
    </source>
</evidence>
<gene>
    <name evidence="2" type="primary">C16orf86</name>
</gene>
<feature type="compositionally biased region" description="Basic and acidic residues" evidence="1">
    <location>
        <begin position="68"/>
        <end position="93"/>
    </location>
</feature>
<keyword evidence="3" id="KW-1185">Reference proteome</keyword>
<evidence type="ECO:0000313" key="3">
    <source>
        <dbReference type="Proteomes" id="UP000694554"/>
    </source>
</evidence>
<dbReference type="PANTHER" id="PTHR37867">
    <property type="entry name" value="CHROMOSOME 16 OPEN READING FRAME 86"/>
    <property type="match status" value="1"/>
</dbReference>
<reference evidence="2" key="1">
    <citation type="submission" date="2019-08" db="EMBL/GenBank/DDBJ databases">
        <title>Phocoena sinus (Vaquita) genome, mPhoSin1, primary haplotype.</title>
        <authorList>
            <person name="Morin P."/>
            <person name="Mountcastle J."/>
            <person name="Fungtammasan C."/>
            <person name="Rhie A."/>
            <person name="Rojas-Bracho L."/>
            <person name="Smith C.R."/>
            <person name="Taylor B.L."/>
            <person name="Gulland F.M.D."/>
            <person name="Musser W."/>
            <person name="Houck M."/>
            <person name="Haase B."/>
            <person name="Paez S."/>
            <person name="Howe K."/>
            <person name="Torrance J."/>
            <person name="Formenti G."/>
            <person name="Phillippy A."/>
            <person name="Ryder O."/>
            <person name="Jarvis E.D."/>
            <person name="Fedrigo O."/>
        </authorList>
    </citation>
    <scope>NUCLEOTIDE SEQUENCE [LARGE SCALE GENOMIC DNA]</scope>
</reference>
<sequence>MASAGAEKRPGAQEGTALGQSQLTVVPGGHAQNSECPVMGDQCLVPAHEACQTQGEDKCPTGPVSEPKIQEERLKLEEERHKPEVQALEERGPRPMASIVRTSHGLKRKPVKSPSLPEPSHQAHPRAEAELPQGMPLQREERESSQSEPSPSAKQHKKAKKRKSVGTPVLPVVASTVSAPSETLGLERKAQRLRPLYQYINYCNPELNQAREGDREAEAEVKPESELALIPKETGVEQLALLPMAGELRSGLTLPCPNMFMTPTYTLVPLGEEAGEEPGGLPSLGVSGCLKAEMLKSTQVDTNKMLSVCTAPLVPPPSPQYK</sequence>
<feature type="compositionally biased region" description="Basic residues" evidence="1">
    <location>
        <begin position="154"/>
        <end position="164"/>
    </location>
</feature>